<evidence type="ECO:0008006" key="3">
    <source>
        <dbReference type="Google" id="ProtNLM"/>
    </source>
</evidence>
<dbReference type="PROSITE" id="PS51257">
    <property type="entry name" value="PROKAR_LIPOPROTEIN"/>
    <property type="match status" value="1"/>
</dbReference>
<organism evidence="1 2">
    <name type="scientific">Caballeronia humi</name>
    <dbReference type="NCBI Taxonomy" id="326474"/>
    <lineage>
        <taxon>Bacteria</taxon>
        <taxon>Pseudomonadati</taxon>
        <taxon>Pseudomonadota</taxon>
        <taxon>Betaproteobacteria</taxon>
        <taxon>Burkholderiales</taxon>
        <taxon>Burkholderiaceae</taxon>
        <taxon>Caballeronia</taxon>
    </lineage>
</organism>
<evidence type="ECO:0000313" key="2">
    <source>
        <dbReference type="Proteomes" id="UP000054977"/>
    </source>
</evidence>
<dbReference type="RefSeq" id="WP_087669367.1">
    <property type="nucleotide sequence ID" value="NZ_FCNW02000030.1"/>
</dbReference>
<dbReference type="OrthoDB" id="9101651at2"/>
<dbReference type="AlphaFoldDB" id="A0A158IDN9"/>
<protein>
    <recommendedName>
        <fullName evidence="3">Lipoprotein</fullName>
    </recommendedName>
</protein>
<reference evidence="1" key="1">
    <citation type="submission" date="2016-01" db="EMBL/GenBank/DDBJ databases">
        <authorList>
            <person name="Peeters C."/>
        </authorList>
    </citation>
    <scope>NUCLEOTIDE SEQUENCE [LARGE SCALE GENOMIC DNA]</scope>
    <source>
        <strain evidence="1">LMG 22934</strain>
    </source>
</reference>
<proteinExistence type="predicted"/>
<accession>A0A158IDN9</accession>
<keyword evidence="2" id="KW-1185">Reference proteome</keyword>
<dbReference type="Proteomes" id="UP000054977">
    <property type="component" value="Unassembled WGS sequence"/>
</dbReference>
<name>A0A158IDN9_9BURK</name>
<gene>
    <name evidence="1" type="ORF">AWB65_04649</name>
</gene>
<dbReference type="EMBL" id="FCNW02000030">
    <property type="protein sequence ID" value="SAL54688.1"/>
    <property type="molecule type" value="Genomic_DNA"/>
</dbReference>
<comment type="caution">
    <text evidence="1">The sequence shown here is derived from an EMBL/GenBank/DDBJ whole genome shotgun (WGS) entry which is preliminary data.</text>
</comment>
<evidence type="ECO:0000313" key="1">
    <source>
        <dbReference type="EMBL" id="SAL54688.1"/>
    </source>
</evidence>
<dbReference type="STRING" id="326474.AWB65_04649"/>
<sequence length="248" mass="24437">MKTGIVATVGISVILAACGGGGDDGGALDAASPTAAGQYTGTVSGRQASVLILDDGRVYTEYASPNSADVIAGVVAGNVSSLNGNLSNGSGVDYNYEGQGVNAVVLSGSYSAKQWLRASVSYANGARSDFNGNYDASYDATPTQAAVAGKFTGSSATNIGTTVGIDSVTITVDAAGNITGNGTNCPFTGTIKPHAKGNVYDVTLIFGAGGGCAYPNTMASGIGVLNGSQIHALAQTPSKAGVVFIGTK</sequence>